<dbReference type="Proteomes" id="UP000824201">
    <property type="component" value="Unassembled WGS sequence"/>
</dbReference>
<comment type="caution">
    <text evidence="1">The sequence shown here is derived from an EMBL/GenBank/DDBJ whole genome shotgun (WGS) entry which is preliminary data.</text>
</comment>
<accession>A0A9D1EG17</accession>
<reference evidence="1" key="2">
    <citation type="journal article" date="2021" name="PeerJ">
        <title>Extensive microbial diversity within the chicken gut microbiome revealed by metagenomics and culture.</title>
        <authorList>
            <person name="Gilroy R."/>
            <person name="Ravi A."/>
            <person name="Getino M."/>
            <person name="Pursley I."/>
            <person name="Horton D.L."/>
            <person name="Alikhan N.F."/>
            <person name="Baker D."/>
            <person name="Gharbi K."/>
            <person name="Hall N."/>
            <person name="Watson M."/>
            <person name="Adriaenssens E.M."/>
            <person name="Foster-Nyarko E."/>
            <person name="Jarju S."/>
            <person name="Secka A."/>
            <person name="Antonio M."/>
            <person name="Oren A."/>
            <person name="Chaudhuri R.R."/>
            <person name="La Ragione R."/>
            <person name="Hildebrand F."/>
            <person name="Pallen M.J."/>
        </authorList>
    </citation>
    <scope>NUCLEOTIDE SEQUENCE</scope>
    <source>
        <strain evidence="1">ChiW13-3771</strain>
    </source>
</reference>
<gene>
    <name evidence="1" type="ORF">IAC96_11870</name>
</gene>
<name>A0A9D1EG17_9FIRM</name>
<organism evidence="1 2">
    <name type="scientific">Candidatus Fimimorpha faecalis</name>
    <dbReference type="NCBI Taxonomy" id="2840824"/>
    <lineage>
        <taxon>Bacteria</taxon>
        <taxon>Bacillati</taxon>
        <taxon>Bacillota</taxon>
        <taxon>Clostridia</taxon>
        <taxon>Eubacteriales</taxon>
        <taxon>Candidatus Fimimorpha</taxon>
    </lineage>
</organism>
<protein>
    <submittedName>
        <fullName evidence="1">Uncharacterized protein</fullName>
    </submittedName>
</protein>
<sequence length="80" mass="9514">MYDKISEWIDNVLKNNIPDNIVAFCFNLYDDGNRTWSMELVGTEQFDLENEDWACCEVTDFGTRQNPLFKIGNRRLSMRR</sequence>
<proteinExistence type="predicted"/>
<dbReference type="EMBL" id="DVHN01000160">
    <property type="protein sequence ID" value="HIR89634.1"/>
    <property type="molecule type" value="Genomic_DNA"/>
</dbReference>
<dbReference type="AlphaFoldDB" id="A0A9D1EG17"/>
<evidence type="ECO:0000313" key="1">
    <source>
        <dbReference type="EMBL" id="HIR89634.1"/>
    </source>
</evidence>
<reference evidence="1" key="1">
    <citation type="submission" date="2020-10" db="EMBL/GenBank/DDBJ databases">
        <authorList>
            <person name="Gilroy R."/>
        </authorList>
    </citation>
    <scope>NUCLEOTIDE SEQUENCE</scope>
    <source>
        <strain evidence="1">ChiW13-3771</strain>
    </source>
</reference>
<evidence type="ECO:0000313" key="2">
    <source>
        <dbReference type="Proteomes" id="UP000824201"/>
    </source>
</evidence>